<feature type="chain" id="PRO_5046703536" description="Trypsin" evidence="1">
    <location>
        <begin position="29"/>
        <end position="244"/>
    </location>
</feature>
<name>A0ABT3CJ20_9MYCO</name>
<comment type="caution">
    <text evidence="2">The sequence shown here is derived from an EMBL/GenBank/DDBJ whole genome shotgun (WGS) entry which is preliminary data.</text>
</comment>
<accession>A0ABT3CJ20</accession>
<proteinExistence type="predicted"/>
<feature type="signal peptide" evidence="1">
    <location>
        <begin position="1"/>
        <end position="28"/>
    </location>
</feature>
<dbReference type="InterPro" id="IPR043504">
    <property type="entry name" value="Peptidase_S1_PA_chymotrypsin"/>
</dbReference>
<protein>
    <recommendedName>
        <fullName evidence="4">Trypsin</fullName>
    </recommendedName>
</protein>
<dbReference type="Proteomes" id="UP001526201">
    <property type="component" value="Unassembled WGS sequence"/>
</dbReference>
<sequence length="244" mass="25312">MRRPFLRVVTATLAVVTSMLAISGPVLAAPAGADPGVVVSPGMEILQDSNICTLGYVDPTLRVAFTAGHCRGGGPVTDTHGNVIGNMAVFRDNTPDGATVTTDQVIADYEAIVLADNVSVNNILPGGQPLESQQGRVAQLGEPICHFGIVTGESCGTVERVNNGWFTMTNGVVSQKGDSGGPVYVKDGNRAVVVGLFNCTWGTFPAAVSWQATGDQIREDVNTGSSDVVSNVAVNYKAQLLGAH</sequence>
<evidence type="ECO:0000313" key="3">
    <source>
        <dbReference type="Proteomes" id="UP001526201"/>
    </source>
</evidence>
<dbReference type="EMBL" id="JACKTY010000041">
    <property type="protein sequence ID" value="MCV7229323.1"/>
    <property type="molecule type" value="Genomic_DNA"/>
</dbReference>
<organism evidence="2 3">
    <name type="scientific">Mycolicibacterium komossense</name>
    <dbReference type="NCBI Taxonomy" id="1779"/>
    <lineage>
        <taxon>Bacteria</taxon>
        <taxon>Bacillati</taxon>
        <taxon>Actinomycetota</taxon>
        <taxon>Actinomycetes</taxon>
        <taxon>Mycobacteriales</taxon>
        <taxon>Mycobacteriaceae</taxon>
        <taxon>Mycolicibacterium</taxon>
    </lineage>
</organism>
<dbReference type="InterPro" id="IPR009003">
    <property type="entry name" value="Peptidase_S1_PA"/>
</dbReference>
<evidence type="ECO:0000256" key="1">
    <source>
        <dbReference type="SAM" id="SignalP"/>
    </source>
</evidence>
<evidence type="ECO:0008006" key="4">
    <source>
        <dbReference type="Google" id="ProtNLM"/>
    </source>
</evidence>
<gene>
    <name evidence="2" type="ORF">H7J73_25255</name>
</gene>
<dbReference type="SUPFAM" id="SSF50494">
    <property type="entry name" value="Trypsin-like serine proteases"/>
    <property type="match status" value="1"/>
</dbReference>
<keyword evidence="1" id="KW-0732">Signal</keyword>
<evidence type="ECO:0000313" key="2">
    <source>
        <dbReference type="EMBL" id="MCV7229323.1"/>
    </source>
</evidence>
<keyword evidence="3" id="KW-1185">Reference proteome</keyword>
<dbReference type="Gene3D" id="2.40.10.10">
    <property type="entry name" value="Trypsin-like serine proteases"/>
    <property type="match status" value="2"/>
</dbReference>
<reference evidence="2 3" key="1">
    <citation type="journal article" date="2022" name="BMC Genomics">
        <title>Comparative genome analysis of mycobacteria focusing on tRNA and non-coding RNA.</title>
        <authorList>
            <person name="Behra P.R.K."/>
            <person name="Pettersson B.M.F."/>
            <person name="Ramesh M."/>
            <person name="Das S."/>
            <person name="Dasgupta S."/>
            <person name="Kirsebom L.A."/>
        </authorList>
    </citation>
    <scope>NUCLEOTIDE SEQUENCE [LARGE SCALE GENOMIC DNA]</scope>
    <source>
        <strain evidence="2 3">DSM 44078</strain>
    </source>
</reference>